<dbReference type="Pfam" id="PF01370">
    <property type="entry name" value="Epimerase"/>
    <property type="match status" value="1"/>
</dbReference>
<dbReference type="Proteomes" id="UP000572680">
    <property type="component" value="Unassembled WGS sequence"/>
</dbReference>
<keyword evidence="4" id="KW-1185">Reference proteome</keyword>
<dbReference type="InterPro" id="IPR036291">
    <property type="entry name" value="NAD(P)-bd_dom_sf"/>
</dbReference>
<reference evidence="3 4" key="1">
    <citation type="submission" date="2020-08" db="EMBL/GenBank/DDBJ databases">
        <title>Genomic Encyclopedia of Type Strains, Phase IV (KMG-IV): sequencing the most valuable type-strain genomes for metagenomic binning, comparative biology and taxonomic classification.</title>
        <authorList>
            <person name="Goeker M."/>
        </authorList>
    </citation>
    <scope>NUCLEOTIDE SEQUENCE [LARGE SCALE GENOMIC DNA]</scope>
    <source>
        <strain evidence="3 4">DSM 44197</strain>
    </source>
</reference>
<dbReference type="EC" id="5.1.3.2" evidence="3"/>
<evidence type="ECO:0000259" key="2">
    <source>
        <dbReference type="Pfam" id="PF01370"/>
    </source>
</evidence>
<dbReference type="GO" id="GO:0003978">
    <property type="term" value="F:UDP-glucose 4-epimerase activity"/>
    <property type="evidence" value="ECO:0007669"/>
    <property type="project" value="UniProtKB-EC"/>
</dbReference>
<comment type="similarity">
    <text evidence="1">Belongs to the NAD(P)-dependent epimerase/dehydratase family.</text>
</comment>
<feature type="domain" description="NAD-dependent epimerase/dehydratase" evidence="2">
    <location>
        <begin position="16"/>
        <end position="213"/>
    </location>
</feature>
<dbReference type="Gene3D" id="3.40.50.720">
    <property type="entry name" value="NAD(P)-binding Rossmann-like Domain"/>
    <property type="match status" value="1"/>
</dbReference>
<dbReference type="PANTHER" id="PTHR43000">
    <property type="entry name" value="DTDP-D-GLUCOSE 4,6-DEHYDRATASE-RELATED"/>
    <property type="match status" value="1"/>
</dbReference>
<organism evidence="3 4">
    <name type="scientific">Actinomadura namibiensis</name>
    <dbReference type="NCBI Taxonomy" id="182080"/>
    <lineage>
        <taxon>Bacteria</taxon>
        <taxon>Bacillati</taxon>
        <taxon>Actinomycetota</taxon>
        <taxon>Actinomycetes</taxon>
        <taxon>Streptosporangiales</taxon>
        <taxon>Thermomonosporaceae</taxon>
        <taxon>Actinomadura</taxon>
    </lineage>
</organism>
<dbReference type="AlphaFoldDB" id="A0A7W3QIS4"/>
<dbReference type="InterPro" id="IPR001509">
    <property type="entry name" value="Epimerase_deHydtase"/>
</dbReference>
<dbReference type="EMBL" id="JACJIA010000001">
    <property type="protein sequence ID" value="MBA8948567.1"/>
    <property type="molecule type" value="Genomic_DNA"/>
</dbReference>
<comment type="caution">
    <text evidence="3">The sequence shown here is derived from an EMBL/GenBank/DDBJ whole genome shotgun (WGS) entry which is preliminary data.</text>
</comment>
<dbReference type="SUPFAM" id="SSF51735">
    <property type="entry name" value="NAD(P)-binding Rossmann-fold domains"/>
    <property type="match status" value="1"/>
</dbReference>
<evidence type="ECO:0000256" key="1">
    <source>
        <dbReference type="ARBA" id="ARBA00007637"/>
    </source>
</evidence>
<accession>A0A7W3QIS4</accession>
<gene>
    <name evidence="3" type="ORF">HNR61_000165</name>
</gene>
<sequence length="286" mass="30597">MRILDNRYRCDPKAAAALAALDGVEVVEGDVRYANAVEGAMRGVEAVVHLAAVCLNKSISDPTESLDVNLLGTQNVLDAAARGGVRRVIHASSASIYGNATSLPTHEDTPPSPLTPYCTAKLAGEHLLSFYAKRSKLSWLALRFFNVYGPGQQTDAYYTSVVLTFLRRLAAGEAPVIDGRGEQSMDFVHVTDIARAVGMALDSTASGMALNVGTGCQTTIADLAAHLIRALGMDVQPIFRPREVLVTRRAADIGRIRETLGWEPTIGLEEGLASVIEHLKVTGELN</sequence>
<keyword evidence="3" id="KW-0413">Isomerase</keyword>
<proteinExistence type="inferred from homology"/>
<protein>
    <submittedName>
        <fullName evidence="3">UDP-glucose 4-epimerase</fullName>
        <ecNumber evidence="3">5.1.3.2</ecNumber>
    </submittedName>
</protein>
<evidence type="ECO:0000313" key="3">
    <source>
        <dbReference type="EMBL" id="MBA8948567.1"/>
    </source>
</evidence>
<evidence type="ECO:0000313" key="4">
    <source>
        <dbReference type="Proteomes" id="UP000572680"/>
    </source>
</evidence>
<name>A0A7W3QIS4_ACTNM</name>
<dbReference type="Gene3D" id="3.90.25.10">
    <property type="entry name" value="UDP-galactose 4-epimerase, domain 1"/>
    <property type="match status" value="1"/>
</dbReference>